<protein>
    <submittedName>
        <fullName evidence="2">Uncharacterized protein</fullName>
    </submittedName>
</protein>
<organism evidence="2 3">
    <name type="scientific">Cymbomonas tetramitiformis</name>
    <dbReference type="NCBI Taxonomy" id="36881"/>
    <lineage>
        <taxon>Eukaryota</taxon>
        <taxon>Viridiplantae</taxon>
        <taxon>Chlorophyta</taxon>
        <taxon>Pyramimonadophyceae</taxon>
        <taxon>Pyramimonadales</taxon>
        <taxon>Pyramimonadaceae</taxon>
        <taxon>Cymbomonas</taxon>
    </lineage>
</organism>
<feature type="compositionally biased region" description="Low complexity" evidence="1">
    <location>
        <begin position="7"/>
        <end position="19"/>
    </location>
</feature>
<comment type="caution">
    <text evidence="2">The sequence shown here is derived from an EMBL/GenBank/DDBJ whole genome shotgun (WGS) entry which is preliminary data.</text>
</comment>
<evidence type="ECO:0000313" key="2">
    <source>
        <dbReference type="EMBL" id="KAK3264852.1"/>
    </source>
</evidence>
<feature type="region of interest" description="Disordered" evidence="1">
    <location>
        <begin position="1"/>
        <end position="51"/>
    </location>
</feature>
<keyword evidence="3" id="KW-1185">Reference proteome</keyword>
<evidence type="ECO:0000256" key="1">
    <source>
        <dbReference type="SAM" id="MobiDB-lite"/>
    </source>
</evidence>
<dbReference type="AlphaFoldDB" id="A0AAE0FS98"/>
<dbReference type="EMBL" id="LGRX02014324">
    <property type="protein sequence ID" value="KAK3264852.1"/>
    <property type="molecule type" value="Genomic_DNA"/>
</dbReference>
<name>A0AAE0FS98_9CHLO</name>
<sequence>MKPTTPADASLAAAKASAKGKTTVQGGAPVRMSEATPAGRRKKRKASDKQTMEQVANFIPESALYNRLLDLERKLDVTFARKRTHIQEALQKPERVTCKLRMYVFNAYSAGSATSGDTPTPPTWTLFICGRLVDIPTPGSESGAPGSGPIQPVLSEDHRFTKLIKRVSISLDPQQYPEDNNIVWESEKNVLATDGFEWITAINLVFPVATIRLVRLQ</sequence>
<evidence type="ECO:0000313" key="3">
    <source>
        <dbReference type="Proteomes" id="UP001190700"/>
    </source>
</evidence>
<accession>A0AAE0FS98</accession>
<dbReference type="Proteomes" id="UP001190700">
    <property type="component" value="Unassembled WGS sequence"/>
</dbReference>
<proteinExistence type="predicted"/>
<gene>
    <name evidence="2" type="ORF">CYMTET_26437</name>
</gene>
<reference evidence="2 3" key="1">
    <citation type="journal article" date="2015" name="Genome Biol. Evol.">
        <title>Comparative Genomics of a Bacterivorous Green Alga Reveals Evolutionary Causalities and Consequences of Phago-Mixotrophic Mode of Nutrition.</title>
        <authorList>
            <person name="Burns J.A."/>
            <person name="Paasch A."/>
            <person name="Narechania A."/>
            <person name="Kim E."/>
        </authorList>
    </citation>
    <scope>NUCLEOTIDE SEQUENCE [LARGE SCALE GENOMIC DNA]</scope>
    <source>
        <strain evidence="2 3">PLY_AMNH</strain>
    </source>
</reference>